<feature type="region of interest" description="Disordered" evidence="1">
    <location>
        <begin position="332"/>
        <end position="405"/>
    </location>
</feature>
<dbReference type="RefSeq" id="WP_013300142.1">
    <property type="nucleotide sequence ID" value="NC_014414.1"/>
</dbReference>
<dbReference type="HOGENOM" id="CLU_509815_0_0_5"/>
<keyword evidence="2" id="KW-1133">Transmembrane helix</keyword>
<dbReference type="OrthoDB" id="7188375at2"/>
<reference evidence="4" key="1">
    <citation type="submission" date="2010-08" db="EMBL/GenBank/DDBJ databases">
        <title>Genome sequence of Parvularcula bermudensis HTCC2503.</title>
        <authorList>
            <person name="Kang D.-M."/>
            <person name="Oh H.-M."/>
            <person name="Cho J.-C."/>
        </authorList>
    </citation>
    <scope>NUCLEOTIDE SEQUENCE [LARGE SCALE GENOMIC DNA]</scope>
    <source>
        <strain evidence="4">ATCC BAA-594 / HTCC2503 / KCTC 12087</strain>
    </source>
</reference>
<organism evidence="3 4">
    <name type="scientific">Parvularcula bermudensis (strain ATCC BAA-594 / HTCC2503 / KCTC 12087)</name>
    <dbReference type="NCBI Taxonomy" id="314260"/>
    <lineage>
        <taxon>Bacteria</taxon>
        <taxon>Pseudomonadati</taxon>
        <taxon>Pseudomonadota</taxon>
        <taxon>Alphaproteobacteria</taxon>
        <taxon>Parvularculales</taxon>
        <taxon>Parvularculaceae</taxon>
        <taxon>Parvularcula</taxon>
    </lineage>
</organism>
<accession>E0TGC5</accession>
<dbReference type="EMBL" id="CP002156">
    <property type="protein sequence ID" value="ADM09168.1"/>
    <property type="molecule type" value="Genomic_DNA"/>
</dbReference>
<dbReference type="STRING" id="314260.PB2503_05472"/>
<dbReference type="KEGG" id="pbr:PB2503_05472"/>
<proteinExistence type="predicted"/>
<sequence>MVKSSNAWGHIVMANQFVAYQDERHGLAAWVAEQVAADLFRNPLPTTAVAEAPGGEGVQVDAAGMPAFTAETYGMRLTAGGNARPSASFGADASPAAPARQLDHAYRTWTSPRSSADQTVAAVVGRQAQVGIVPFYDHDQSFARETLEALMDFPGTQILREYVAESNYVLAAPTDLIHEIEQSGFTNSFAKTGDGSQFAWNAEKQQRYLRKVTTIYASAEAMRQCAAALDGFRARGIDIQQIPDGVDTYREGLRLGAELLDPRRKVETKFSQNEHVRVSKSIGANHNKPLIAVLLSADRAQSAGAFPHDQDYAVLEAEMAGADRIRTSFLALTRRPDPAPGGKKPKGPKKSPLATEMASFGKVFAPPSPAAGKSGGGKAPTDHRALYPLPGVDDGAGGASRSGGAKGGPSLLRVLYAFDTVGEKVADISPVLKALAENHFSYMTTTLDNRPGHPMVVAIDVPKSHWRAMEPVLKEILKMSRVSKLGAFPAVRPMVAAAIRPAKPTNERRQTMAIAASLLIVAVVAGYGLFAGLT</sequence>
<keyword evidence="4" id="KW-1185">Reference proteome</keyword>
<protein>
    <submittedName>
        <fullName evidence="3">Glutathione synthetase</fullName>
    </submittedName>
</protein>
<feature type="compositionally biased region" description="Gly residues" evidence="1">
    <location>
        <begin position="394"/>
        <end position="405"/>
    </location>
</feature>
<reference evidence="3 4" key="2">
    <citation type="journal article" date="2011" name="J. Bacteriol.">
        <title>Complete genome sequence of strain HTCC2503T of Parvularcula bermudensis, the type species of the order "Parvularculales" in the class Alphaproteobacteria.</title>
        <authorList>
            <person name="Oh H.M."/>
            <person name="Kang I."/>
            <person name="Vergin K.L."/>
            <person name="Kang D."/>
            <person name="Rhee K.H."/>
            <person name="Giovannoni S.J."/>
            <person name="Cho J.C."/>
        </authorList>
    </citation>
    <scope>NUCLEOTIDE SEQUENCE [LARGE SCALE GENOMIC DNA]</scope>
    <source>
        <strain evidence="4">ATCC BAA-594 / HTCC2503 / KCTC 12087</strain>
    </source>
</reference>
<name>E0TGC5_PARBH</name>
<feature type="transmembrane region" description="Helical" evidence="2">
    <location>
        <begin position="512"/>
        <end position="533"/>
    </location>
</feature>
<keyword evidence="2" id="KW-0472">Membrane</keyword>
<evidence type="ECO:0000313" key="3">
    <source>
        <dbReference type="EMBL" id="ADM09168.1"/>
    </source>
</evidence>
<dbReference type="AlphaFoldDB" id="E0TGC5"/>
<evidence type="ECO:0000256" key="2">
    <source>
        <dbReference type="SAM" id="Phobius"/>
    </source>
</evidence>
<evidence type="ECO:0000313" key="4">
    <source>
        <dbReference type="Proteomes" id="UP000001302"/>
    </source>
</evidence>
<evidence type="ECO:0000256" key="1">
    <source>
        <dbReference type="SAM" id="MobiDB-lite"/>
    </source>
</evidence>
<dbReference type="Proteomes" id="UP000001302">
    <property type="component" value="Chromosome"/>
</dbReference>
<gene>
    <name evidence="3" type="ordered locus">PB2503_05472</name>
</gene>
<keyword evidence="2" id="KW-0812">Transmembrane</keyword>